<gene>
    <name evidence="1" type="ORF">MNBD_GAMMA07-566</name>
</gene>
<reference evidence="1" key="1">
    <citation type="submission" date="2018-06" db="EMBL/GenBank/DDBJ databases">
        <authorList>
            <person name="Zhirakovskaya E."/>
        </authorList>
    </citation>
    <scope>NUCLEOTIDE SEQUENCE</scope>
</reference>
<dbReference type="AlphaFoldDB" id="A0A3B0WU18"/>
<dbReference type="EMBL" id="UOFF01000140">
    <property type="protein sequence ID" value="VAW55923.1"/>
    <property type="molecule type" value="Genomic_DNA"/>
</dbReference>
<sequence length="154" mass="17487">MFATTVNYFRLFSFILLFLLNSGMSLSVYADGNTQASNQQDKKTVKTPKQQLDYLINLAKQLTKEARSGNAAASSFRINVVFYRETLREFMLKQPSNSIYSKKLLMEFVRMLALLKSAAECQTGRYIVCPAQLMIQLKAQKTRLVEMYAQVASG</sequence>
<proteinExistence type="predicted"/>
<organism evidence="1">
    <name type="scientific">hydrothermal vent metagenome</name>
    <dbReference type="NCBI Taxonomy" id="652676"/>
    <lineage>
        <taxon>unclassified sequences</taxon>
        <taxon>metagenomes</taxon>
        <taxon>ecological metagenomes</taxon>
    </lineage>
</organism>
<evidence type="ECO:0000313" key="1">
    <source>
        <dbReference type="EMBL" id="VAW55923.1"/>
    </source>
</evidence>
<name>A0A3B0WU18_9ZZZZ</name>
<accession>A0A3B0WU18</accession>
<protein>
    <submittedName>
        <fullName evidence="1">Uncharacterized protein</fullName>
    </submittedName>
</protein>